<keyword evidence="3" id="KW-1185">Reference proteome</keyword>
<reference evidence="1" key="3">
    <citation type="submission" date="2018-07" db="EMBL/GenBank/DDBJ databases">
        <title>WGS assembly of Glycine max.</title>
        <authorList>
            <person name="Schmutz J."/>
            <person name="Cannon S."/>
            <person name="Schlueter J."/>
            <person name="Ma J."/>
            <person name="Mitros T."/>
            <person name="Nelson W."/>
            <person name="Hyten D."/>
            <person name="Song Q."/>
            <person name="Thelen J."/>
            <person name="Cheng J."/>
            <person name="Xu D."/>
            <person name="Hellsten U."/>
            <person name="May G."/>
            <person name="Yu Y."/>
            <person name="Sakurai T."/>
            <person name="Umezawa T."/>
            <person name="Bhattacharyya M."/>
            <person name="Sandhu D."/>
            <person name="Valliyodan B."/>
            <person name="Lindquist E."/>
            <person name="Peto M."/>
            <person name="Grant D."/>
            <person name="Shu S."/>
            <person name="Goodstein D."/>
            <person name="Barry K."/>
            <person name="Futrell-Griggs M."/>
            <person name="Abernathy B."/>
            <person name="Du J."/>
            <person name="Tian Z."/>
            <person name="Zhu L."/>
            <person name="Gill N."/>
            <person name="Joshi T."/>
            <person name="Libault M."/>
            <person name="Sethuraman A."/>
            <person name="Zhang X."/>
            <person name="Shinozaki K."/>
            <person name="Nguyen H."/>
            <person name="Wing R."/>
            <person name="Cregan P."/>
            <person name="Specht J."/>
            <person name="Grimwood J."/>
            <person name="Rokhsar D."/>
            <person name="Stacey G."/>
            <person name="Shoemaker R."/>
            <person name="Jackson S."/>
        </authorList>
    </citation>
    <scope>NUCLEOTIDE SEQUENCE</scope>
    <source>
        <tissue evidence="1">Callus</tissue>
    </source>
</reference>
<dbReference type="Gramene" id="KRG94420">
    <property type="protein sequence ID" value="KRG94420"/>
    <property type="gene ID" value="GLYMA_19G083300"/>
</dbReference>
<evidence type="ECO:0000313" key="3">
    <source>
        <dbReference type="Proteomes" id="UP000008827"/>
    </source>
</evidence>
<dbReference type="EMBL" id="CM000852">
    <property type="protein sequence ID" value="KRG94420.1"/>
    <property type="molecule type" value="Genomic_DNA"/>
</dbReference>
<dbReference type="Proteomes" id="UP000008827">
    <property type="component" value="Chromosome 19"/>
</dbReference>
<proteinExistence type="predicted"/>
<protein>
    <submittedName>
        <fullName evidence="1 2">Uncharacterized protein</fullName>
    </submittedName>
</protein>
<reference evidence="1 2" key="1">
    <citation type="journal article" date="2010" name="Nature">
        <title>Genome sequence of the palaeopolyploid soybean.</title>
        <authorList>
            <person name="Schmutz J."/>
            <person name="Cannon S.B."/>
            <person name="Schlueter J."/>
            <person name="Ma J."/>
            <person name="Mitros T."/>
            <person name="Nelson W."/>
            <person name="Hyten D.L."/>
            <person name="Song Q."/>
            <person name="Thelen J.J."/>
            <person name="Cheng J."/>
            <person name="Xu D."/>
            <person name="Hellsten U."/>
            <person name="May G.D."/>
            <person name="Yu Y."/>
            <person name="Sakurai T."/>
            <person name="Umezawa T."/>
            <person name="Bhattacharyya M.K."/>
            <person name="Sandhu D."/>
            <person name="Valliyodan B."/>
            <person name="Lindquist E."/>
            <person name="Peto M."/>
            <person name="Grant D."/>
            <person name="Shu S."/>
            <person name="Goodstein D."/>
            <person name="Barry K."/>
            <person name="Futrell-Griggs M."/>
            <person name="Abernathy B."/>
            <person name="Du J."/>
            <person name="Tian Z."/>
            <person name="Zhu L."/>
            <person name="Gill N."/>
            <person name="Joshi T."/>
            <person name="Libault M."/>
            <person name="Sethuraman A."/>
            <person name="Zhang X.-C."/>
            <person name="Shinozaki K."/>
            <person name="Nguyen H.T."/>
            <person name="Wing R.A."/>
            <person name="Cregan P."/>
            <person name="Specht J."/>
            <person name="Grimwood J."/>
            <person name="Rokhsar D."/>
            <person name="Stacey G."/>
            <person name="Shoemaker R.C."/>
            <person name="Jackson S.A."/>
        </authorList>
    </citation>
    <scope>NUCLEOTIDE SEQUENCE [LARGE SCALE GENOMIC DNA]</scope>
    <source>
        <strain evidence="2">cv. Williams 82</strain>
        <tissue evidence="1">Callus</tissue>
    </source>
</reference>
<evidence type="ECO:0000313" key="1">
    <source>
        <dbReference type="EMBL" id="KRG94420.1"/>
    </source>
</evidence>
<name>A0A0R0EW78_SOYBN</name>
<dbReference type="AlphaFoldDB" id="A0A0R0EW78"/>
<sequence>MVLCRELMGWNTFISDEVTVSHGFGNMIDDSQNDFYHPNHTDEMSADHNGLGNHNEDPFNGLGIDPLPNLITLIFPIISRLMRSKNERKIYGVLGCENGGKYK</sequence>
<accession>A0A0R0EW78</accession>
<reference evidence="2" key="2">
    <citation type="submission" date="2018-02" db="UniProtKB">
        <authorList>
            <consortium name="EnsemblPlants"/>
        </authorList>
    </citation>
    <scope>IDENTIFICATION</scope>
    <source>
        <strain evidence="2">Williams 82</strain>
    </source>
</reference>
<dbReference type="InParanoid" id="A0A0R0EW78"/>
<organism evidence="1">
    <name type="scientific">Glycine max</name>
    <name type="common">Soybean</name>
    <name type="synonym">Glycine hispida</name>
    <dbReference type="NCBI Taxonomy" id="3847"/>
    <lineage>
        <taxon>Eukaryota</taxon>
        <taxon>Viridiplantae</taxon>
        <taxon>Streptophyta</taxon>
        <taxon>Embryophyta</taxon>
        <taxon>Tracheophyta</taxon>
        <taxon>Spermatophyta</taxon>
        <taxon>Magnoliopsida</taxon>
        <taxon>eudicotyledons</taxon>
        <taxon>Gunneridae</taxon>
        <taxon>Pentapetalae</taxon>
        <taxon>rosids</taxon>
        <taxon>fabids</taxon>
        <taxon>Fabales</taxon>
        <taxon>Fabaceae</taxon>
        <taxon>Papilionoideae</taxon>
        <taxon>50 kb inversion clade</taxon>
        <taxon>NPAAA clade</taxon>
        <taxon>indigoferoid/millettioid clade</taxon>
        <taxon>Phaseoleae</taxon>
        <taxon>Glycine</taxon>
        <taxon>Glycine subgen. Soja</taxon>
    </lineage>
</organism>
<evidence type="ECO:0000313" key="2">
    <source>
        <dbReference type="EnsemblPlants" id="KRG94420"/>
    </source>
</evidence>
<gene>
    <name evidence="1" type="ORF">GLYMA_19G083300</name>
</gene>
<dbReference type="EnsemblPlants" id="KRG94420">
    <property type="protein sequence ID" value="KRG94420"/>
    <property type="gene ID" value="GLYMA_19G083300"/>
</dbReference>